<feature type="compositionally biased region" description="Basic and acidic residues" evidence="1">
    <location>
        <begin position="311"/>
        <end position="320"/>
    </location>
</feature>
<evidence type="ECO:0000313" key="3">
    <source>
        <dbReference type="EMBL" id="TWB09660.1"/>
    </source>
</evidence>
<keyword evidence="2" id="KW-0472">Membrane</keyword>
<feature type="compositionally biased region" description="Polar residues" evidence="1">
    <location>
        <begin position="296"/>
        <end position="305"/>
    </location>
</feature>
<dbReference type="AlphaFoldDB" id="A0A560EJV8"/>
<protein>
    <recommendedName>
        <fullName evidence="5">General secretion pathway protein L</fullName>
    </recommendedName>
</protein>
<reference evidence="3 4" key="1">
    <citation type="submission" date="2019-06" db="EMBL/GenBank/DDBJ databases">
        <title>Genomic Encyclopedia of Type Strains, Phase IV (KMG-V): Genome sequencing to study the core and pangenomes of soil and plant-associated prokaryotes.</title>
        <authorList>
            <person name="Whitman W."/>
        </authorList>
    </citation>
    <scope>NUCLEOTIDE SEQUENCE [LARGE SCALE GENOMIC DNA]</scope>
    <source>
        <strain evidence="3 4">BR 11880</strain>
    </source>
</reference>
<name>A0A560EJV8_9PROT</name>
<comment type="caution">
    <text evidence="3">The sequence shown here is derived from an EMBL/GenBank/DDBJ whole genome shotgun (WGS) entry which is preliminary data.</text>
</comment>
<sequence>MKHRRLLALTANVMDGLVDSLVLALPSRLARYLGLLPNPVQLLPGAVGAVAPFGMGPVALILDSQDVYTVDLPLPRGVGVDPWRQAAMLAHRYMPLKPELLAWDVVTVREGKDVVAQVSMVRRSVLAAARELAGRKAVAVTTAGLSPQPQFLRLDPVRLRRRAGRLLTLLAVAVFMLPVPPLLVVWTLDQQTAHMEQKLKILADDVKTVRALRNRLELLDKVLARSGGALTQPSRRALLDEVARDLPDAAWLQDFTLRADGMVLQVQGMEPEAVRARFQEDPLFTDVRVEPPTQPSAPFSLTFSVAQGKRAANDDGKGKQ</sequence>
<feature type="region of interest" description="Disordered" evidence="1">
    <location>
        <begin position="291"/>
        <end position="320"/>
    </location>
</feature>
<evidence type="ECO:0008006" key="5">
    <source>
        <dbReference type="Google" id="ProtNLM"/>
    </source>
</evidence>
<keyword evidence="2" id="KW-1133">Transmembrane helix</keyword>
<dbReference type="EMBL" id="VITN01000040">
    <property type="protein sequence ID" value="TWB09660.1"/>
    <property type="molecule type" value="Genomic_DNA"/>
</dbReference>
<gene>
    <name evidence="3" type="ORF">FBZ89_1405</name>
</gene>
<organism evidence="3 4">
    <name type="scientific">Nitrospirillum amazonense</name>
    <dbReference type="NCBI Taxonomy" id="28077"/>
    <lineage>
        <taxon>Bacteria</taxon>
        <taxon>Pseudomonadati</taxon>
        <taxon>Pseudomonadota</taxon>
        <taxon>Alphaproteobacteria</taxon>
        <taxon>Rhodospirillales</taxon>
        <taxon>Azospirillaceae</taxon>
        <taxon>Nitrospirillum</taxon>
    </lineage>
</organism>
<evidence type="ECO:0000256" key="2">
    <source>
        <dbReference type="SAM" id="Phobius"/>
    </source>
</evidence>
<evidence type="ECO:0000313" key="4">
    <source>
        <dbReference type="Proteomes" id="UP000319859"/>
    </source>
</evidence>
<feature type="transmembrane region" description="Helical" evidence="2">
    <location>
        <begin position="166"/>
        <end position="188"/>
    </location>
</feature>
<accession>A0A560EJV8</accession>
<proteinExistence type="predicted"/>
<evidence type="ECO:0000256" key="1">
    <source>
        <dbReference type="SAM" id="MobiDB-lite"/>
    </source>
</evidence>
<keyword evidence="2" id="KW-0812">Transmembrane</keyword>
<dbReference type="Proteomes" id="UP000319859">
    <property type="component" value="Unassembled WGS sequence"/>
</dbReference>